<dbReference type="Proteomes" id="UP000026962">
    <property type="component" value="Chromosome 12"/>
</dbReference>
<proteinExistence type="predicted"/>
<accession>A0A0E0MP11</accession>
<evidence type="ECO:0000313" key="3">
    <source>
        <dbReference type="EnsemblPlants" id="OPUNC12G15420.1"/>
    </source>
</evidence>
<name>A0A0E0MP11_ORYPU</name>
<feature type="signal peptide" evidence="2">
    <location>
        <begin position="1"/>
        <end position="33"/>
    </location>
</feature>
<feature type="compositionally biased region" description="Basic residues" evidence="1">
    <location>
        <begin position="236"/>
        <end position="268"/>
    </location>
</feature>
<reference evidence="3" key="1">
    <citation type="submission" date="2015-04" db="UniProtKB">
        <authorList>
            <consortium name="EnsemblPlants"/>
        </authorList>
    </citation>
    <scope>IDENTIFICATION</scope>
</reference>
<reference evidence="3" key="2">
    <citation type="submission" date="2018-05" db="EMBL/GenBank/DDBJ databases">
        <title>OpunRS2 (Oryza punctata Reference Sequence Version 2).</title>
        <authorList>
            <person name="Zhang J."/>
            <person name="Kudrna D."/>
            <person name="Lee S."/>
            <person name="Talag J."/>
            <person name="Welchert J."/>
            <person name="Wing R.A."/>
        </authorList>
    </citation>
    <scope>NUCLEOTIDE SEQUENCE [LARGE SCALE GENOMIC DNA]</scope>
</reference>
<dbReference type="eggNOG" id="ENOG502R7HG">
    <property type="taxonomic scope" value="Eukaryota"/>
</dbReference>
<feature type="chain" id="PRO_5046256117" evidence="2">
    <location>
        <begin position="34"/>
        <end position="340"/>
    </location>
</feature>
<dbReference type="AlphaFoldDB" id="A0A0E0MP11"/>
<protein>
    <submittedName>
        <fullName evidence="3">Uncharacterized protein</fullName>
    </submittedName>
</protein>
<dbReference type="EnsemblPlants" id="OPUNC12G15420.1">
    <property type="protein sequence ID" value="OPUNC12G15420.1"/>
    <property type="gene ID" value="OPUNC12G15420"/>
</dbReference>
<feature type="region of interest" description="Disordered" evidence="1">
    <location>
        <begin position="184"/>
        <end position="278"/>
    </location>
</feature>
<feature type="compositionally biased region" description="Basic residues" evidence="1">
    <location>
        <begin position="191"/>
        <end position="209"/>
    </location>
</feature>
<sequence length="340" mass="37064">MVSTSLSVLHHSSVVVTSLVFIALLHFTQLSSACSLLHSHCHCHGSPPPPPGAPPRRRIRGDLPVSGRRAQLRRRPLTGRFRPYVFFQEPPPPHLHLPRRVPVPLRHQAHLPGDLPGADDDIASARHGHLPVARIAASSRRADDGVVTPGAGPSAQRATSHIAAAGRRAGSARPGAGTVVVVAATGTPRAGAHHRGGPRAVRRRRRRPGARADQEAEEEAPLPGRLPSRCGVAGDHRRRQPRPRPRPLRRRHVERRGARVQRGGRRRSAAADDDDDAVADGGPDLHLSRWAHLSESHWHCYCHSVTTDHCCCRERERCRVERCFDSVSIISTTAAATTFA</sequence>
<feature type="region of interest" description="Disordered" evidence="1">
    <location>
        <begin position="41"/>
        <end position="63"/>
    </location>
</feature>
<evidence type="ECO:0000256" key="2">
    <source>
        <dbReference type="SAM" id="SignalP"/>
    </source>
</evidence>
<evidence type="ECO:0000313" key="4">
    <source>
        <dbReference type="Proteomes" id="UP000026962"/>
    </source>
</evidence>
<dbReference type="HOGENOM" id="CLU_070446_0_0_1"/>
<keyword evidence="2" id="KW-0732">Signal</keyword>
<organism evidence="3">
    <name type="scientific">Oryza punctata</name>
    <name type="common">Red rice</name>
    <dbReference type="NCBI Taxonomy" id="4537"/>
    <lineage>
        <taxon>Eukaryota</taxon>
        <taxon>Viridiplantae</taxon>
        <taxon>Streptophyta</taxon>
        <taxon>Embryophyta</taxon>
        <taxon>Tracheophyta</taxon>
        <taxon>Spermatophyta</taxon>
        <taxon>Magnoliopsida</taxon>
        <taxon>Liliopsida</taxon>
        <taxon>Poales</taxon>
        <taxon>Poaceae</taxon>
        <taxon>BOP clade</taxon>
        <taxon>Oryzoideae</taxon>
        <taxon>Oryzeae</taxon>
        <taxon>Oryzinae</taxon>
        <taxon>Oryza</taxon>
    </lineage>
</organism>
<dbReference type="OMA" id="LSESHWH"/>
<keyword evidence="4" id="KW-1185">Reference proteome</keyword>
<evidence type="ECO:0000256" key="1">
    <source>
        <dbReference type="SAM" id="MobiDB-lite"/>
    </source>
</evidence>
<dbReference type="Gramene" id="OPUNC12G15420.1">
    <property type="protein sequence ID" value="OPUNC12G15420.1"/>
    <property type="gene ID" value="OPUNC12G15420"/>
</dbReference>